<organism evidence="5 6">
    <name type="scientific">Ferrovibrio xuzhouensis</name>
    <dbReference type="NCBI Taxonomy" id="1576914"/>
    <lineage>
        <taxon>Bacteria</taxon>
        <taxon>Pseudomonadati</taxon>
        <taxon>Pseudomonadota</taxon>
        <taxon>Alphaproteobacteria</taxon>
        <taxon>Rhodospirillales</taxon>
        <taxon>Rhodospirillaceae</taxon>
        <taxon>Ferrovibrio</taxon>
    </lineage>
</organism>
<accession>A0ABV7VH04</accession>
<evidence type="ECO:0000313" key="5">
    <source>
        <dbReference type="EMBL" id="MFC3676322.1"/>
    </source>
</evidence>
<dbReference type="InterPro" id="IPR036388">
    <property type="entry name" value="WH-like_DNA-bd_sf"/>
</dbReference>
<feature type="domain" description="HTH hxlR-type" evidence="4">
    <location>
        <begin position="16"/>
        <end position="123"/>
    </location>
</feature>
<evidence type="ECO:0000259" key="4">
    <source>
        <dbReference type="PROSITE" id="PS51118"/>
    </source>
</evidence>
<comment type="caution">
    <text evidence="5">The sequence shown here is derived from an EMBL/GenBank/DDBJ whole genome shotgun (WGS) entry which is preliminary data.</text>
</comment>
<dbReference type="Proteomes" id="UP001595711">
    <property type="component" value="Unassembled WGS sequence"/>
</dbReference>
<dbReference type="InterPro" id="IPR036390">
    <property type="entry name" value="WH_DNA-bd_sf"/>
</dbReference>
<dbReference type="PANTHER" id="PTHR33204:SF37">
    <property type="entry name" value="HTH-TYPE TRANSCRIPTIONAL REGULATOR YODB"/>
    <property type="match status" value="1"/>
</dbReference>
<dbReference type="SUPFAM" id="SSF46785">
    <property type="entry name" value="Winged helix' DNA-binding domain"/>
    <property type="match status" value="1"/>
</dbReference>
<dbReference type="PROSITE" id="PS51118">
    <property type="entry name" value="HTH_HXLR"/>
    <property type="match status" value="1"/>
</dbReference>
<evidence type="ECO:0000256" key="2">
    <source>
        <dbReference type="ARBA" id="ARBA00023125"/>
    </source>
</evidence>
<keyword evidence="2" id="KW-0238">DNA-binding</keyword>
<evidence type="ECO:0000256" key="3">
    <source>
        <dbReference type="ARBA" id="ARBA00023163"/>
    </source>
</evidence>
<keyword evidence="6" id="KW-1185">Reference proteome</keyword>
<dbReference type="Pfam" id="PF01638">
    <property type="entry name" value="HxlR"/>
    <property type="match status" value="1"/>
</dbReference>
<dbReference type="PANTHER" id="PTHR33204">
    <property type="entry name" value="TRANSCRIPTIONAL REGULATOR, MARR FAMILY"/>
    <property type="match status" value="1"/>
</dbReference>
<proteinExistence type="predicted"/>
<dbReference type="RefSeq" id="WP_379726718.1">
    <property type="nucleotide sequence ID" value="NZ_JBHRYJ010000002.1"/>
</dbReference>
<dbReference type="InterPro" id="IPR002577">
    <property type="entry name" value="HTH_HxlR"/>
</dbReference>
<keyword evidence="1" id="KW-0805">Transcription regulation</keyword>
<gene>
    <name evidence="5" type="ORF">ACFOOQ_12260</name>
</gene>
<keyword evidence="3" id="KW-0804">Transcription</keyword>
<evidence type="ECO:0000256" key="1">
    <source>
        <dbReference type="ARBA" id="ARBA00023015"/>
    </source>
</evidence>
<name>A0ABV7VH04_9PROT</name>
<protein>
    <submittedName>
        <fullName evidence="5">Winged helix-turn-helix transcriptional regulator</fullName>
    </submittedName>
</protein>
<dbReference type="EMBL" id="JBHRYJ010000002">
    <property type="protein sequence ID" value="MFC3676322.1"/>
    <property type="molecule type" value="Genomic_DNA"/>
</dbReference>
<reference evidence="6" key="1">
    <citation type="journal article" date="2019" name="Int. J. Syst. Evol. Microbiol.">
        <title>The Global Catalogue of Microorganisms (GCM) 10K type strain sequencing project: providing services to taxonomists for standard genome sequencing and annotation.</title>
        <authorList>
            <consortium name="The Broad Institute Genomics Platform"/>
            <consortium name="The Broad Institute Genome Sequencing Center for Infectious Disease"/>
            <person name="Wu L."/>
            <person name="Ma J."/>
        </authorList>
    </citation>
    <scope>NUCLEOTIDE SEQUENCE [LARGE SCALE GENOMIC DNA]</scope>
    <source>
        <strain evidence="6">KCTC 42182</strain>
    </source>
</reference>
<evidence type="ECO:0000313" key="6">
    <source>
        <dbReference type="Proteomes" id="UP001595711"/>
    </source>
</evidence>
<dbReference type="Gene3D" id="1.10.10.10">
    <property type="entry name" value="Winged helix-like DNA-binding domain superfamily/Winged helix DNA-binding domain"/>
    <property type="match status" value="1"/>
</dbReference>
<sequence length="146" mass="16613">MTESLPLSIPAPQRTCTISEGTEELVREMLVRIGDRWSLRVIETLSEEGSFRFTRLRERLDGVSQKMLTQTLRQLERDGLVERQVFAEVPPRVDYRLTPLGEELGETLCGLWMWAERHLCDVQQAREAFDGQAAPAPRETAQAVTG</sequence>